<dbReference type="EMBL" id="MN956836">
    <property type="protein sequence ID" value="QTX14674.1"/>
    <property type="molecule type" value="Genomic_DNA"/>
</dbReference>
<accession>A0A8B0SUY8</accession>
<evidence type="ECO:0000313" key="1">
    <source>
        <dbReference type="EMBL" id="QTX14674.1"/>
    </source>
</evidence>
<keyword evidence="1" id="KW-0614">Plasmid</keyword>
<proteinExistence type="predicted"/>
<reference evidence="1" key="1">
    <citation type="submission" date="2020-01" db="EMBL/GenBank/DDBJ databases">
        <authorList>
            <person name="Qin S."/>
        </authorList>
    </citation>
    <scope>NUCLEOTIDE SEQUENCE</scope>
    <source>
        <strain evidence="1">CVir17-16-YZ6g</strain>
        <plasmid evidence="1">p17-15-vir-like</plasmid>
    </source>
</reference>
<dbReference type="AlphaFoldDB" id="A0A8B0SUY8"/>
<sequence>MPNSRHRYAASTSGNPSFSVLRQLQYLCELTQEKKRLLLTPSCNVPFEPF</sequence>
<geneLocation type="plasmid" evidence="1">
    <name>p17-15-vir-like</name>
</geneLocation>
<name>A0A8B0SUY8_KLEPN</name>
<protein>
    <submittedName>
        <fullName evidence="1">Uncharacterized protein</fullName>
    </submittedName>
</protein>
<organism evidence="1">
    <name type="scientific">Klebsiella pneumoniae</name>
    <dbReference type="NCBI Taxonomy" id="573"/>
    <lineage>
        <taxon>Bacteria</taxon>
        <taxon>Pseudomonadati</taxon>
        <taxon>Pseudomonadota</taxon>
        <taxon>Gammaproteobacteria</taxon>
        <taxon>Enterobacterales</taxon>
        <taxon>Enterobacteriaceae</taxon>
        <taxon>Klebsiella/Raoultella group</taxon>
        <taxon>Klebsiella</taxon>
        <taxon>Klebsiella pneumoniae complex</taxon>
    </lineage>
</organism>